<dbReference type="PANTHER" id="PTHR36503">
    <property type="entry name" value="BLR2520 PROTEIN"/>
    <property type="match status" value="1"/>
</dbReference>
<sequence>MIEGISAVTLGTHEMPRAVRFYGALGFEVLHDGEGSSLTSFRAGASFLNLIAQPAERRWSWWGRVIFYVADVDALYDRALAAGYQPATVPRDAEWGERFFHLIDPDGHELSFARPLLPVSVQ</sequence>
<comment type="caution">
    <text evidence="2">The sequence shown here is derived from an EMBL/GenBank/DDBJ whole genome shotgun (WGS) entry which is preliminary data.</text>
</comment>
<dbReference type="STRING" id="1518501.CQ10_30820"/>
<dbReference type="InterPro" id="IPR037523">
    <property type="entry name" value="VOC_core"/>
</dbReference>
<organism evidence="2 3">
    <name type="scientific">Bradyrhizobium valentinum</name>
    <dbReference type="NCBI Taxonomy" id="1518501"/>
    <lineage>
        <taxon>Bacteria</taxon>
        <taxon>Pseudomonadati</taxon>
        <taxon>Pseudomonadota</taxon>
        <taxon>Alphaproteobacteria</taxon>
        <taxon>Hyphomicrobiales</taxon>
        <taxon>Nitrobacteraceae</taxon>
        <taxon>Bradyrhizobium</taxon>
    </lineage>
</organism>
<dbReference type="PROSITE" id="PS51819">
    <property type="entry name" value="VOC"/>
    <property type="match status" value="1"/>
</dbReference>
<proteinExistence type="predicted"/>
<keyword evidence="3" id="KW-1185">Reference proteome</keyword>
<dbReference type="InterPro" id="IPR029068">
    <property type="entry name" value="Glyas_Bleomycin-R_OHBP_Dase"/>
</dbReference>
<dbReference type="RefSeq" id="WP_057852601.1">
    <property type="nucleotide sequence ID" value="NZ_LLXX01000136.1"/>
</dbReference>
<accession>A0A0R3LCJ9</accession>
<dbReference type="InterPro" id="IPR004360">
    <property type="entry name" value="Glyas_Fos-R_dOase_dom"/>
</dbReference>
<dbReference type="Gene3D" id="3.10.180.10">
    <property type="entry name" value="2,3-Dihydroxybiphenyl 1,2-Dioxygenase, domain 1"/>
    <property type="match status" value="1"/>
</dbReference>
<gene>
    <name evidence="2" type="ORF">CP49_25005</name>
</gene>
<dbReference type="CDD" id="cd06587">
    <property type="entry name" value="VOC"/>
    <property type="match status" value="1"/>
</dbReference>
<evidence type="ECO:0000313" key="2">
    <source>
        <dbReference type="EMBL" id="KRR03519.1"/>
    </source>
</evidence>
<dbReference type="PANTHER" id="PTHR36503:SF3">
    <property type="entry name" value="BLR0126 PROTEIN"/>
    <property type="match status" value="1"/>
</dbReference>
<feature type="domain" description="VOC" evidence="1">
    <location>
        <begin position="4"/>
        <end position="115"/>
    </location>
</feature>
<dbReference type="EMBL" id="LLXX01000136">
    <property type="protein sequence ID" value="KRR03519.1"/>
    <property type="molecule type" value="Genomic_DNA"/>
</dbReference>
<name>A0A0R3LCJ9_9BRAD</name>
<reference evidence="2 3" key="1">
    <citation type="submission" date="2014-03" db="EMBL/GenBank/DDBJ databases">
        <title>Bradyrhizobium valentinum sp. nov., isolated from effective nodules of Lupinus mariae-josephae, a lupine endemic of basic-lime soils in Eastern Spain.</title>
        <authorList>
            <person name="Duran D."/>
            <person name="Rey L."/>
            <person name="Navarro A."/>
            <person name="Busquets A."/>
            <person name="Imperial J."/>
            <person name="Ruiz-Argueso T."/>
        </authorList>
    </citation>
    <scope>NUCLEOTIDE SEQUENCE [LARGE SCALE GENOMIC DNA]</scope>
    <source>
        <strain evidence="2 3">LmjM3</strain>
    </source>
</reference>
<dbReference type="AlphaFoldDB" id="A0A0R3LCJ9"/>
<dbReference type="Pfam" id="PF00903">
    <property type="entry name" value="Glyoxalase"/>
    <property type="match status" value="1"/>
</dbReference>
<protein>
    <submittedName>
        <fullName evidence="2">Glyoxalase</fullName>
    </submittedName>
</protein>
<evidence type="ECO:0000313" key="3">
    <source>
        <dbReference type="Proteomes" id="UP000051913"/>
    </source>
</evidence>
<dbReference type="SUPFAM" id="SSF54593">
    <property type="entry name" value="Glyoxalase/Bleomycin resistance protein/Dihydroxybiphenyl dioxygenase"/>
    <property type="match status" value="1"/>
</dbReference>
<evidence type="ECO:0000259" key="1">
    <source>
        <dbReference type="PROSITE" id="PS51819"/>
    </source>
</evidence>
<dbReference type="Proteomes" id="UP000051913">
    <property type="component" value="Unassembled WGS sequence"/>
</dbReference>